<accession>A0A9X6TWF6</accession>
<proteinExistence type="predicted"/>
<dbReference type="AlphaFoldDB" id="A0A9X6TWF6"/>
<comment type="caution">
    <text evidence="1">The sequence shown here is derived from an EMBL/GenBank/DDBJ whole genome shotgun (WGS) entry which is preliminary data.</text>
</comment>
<evidence type="ECO:0000313" key="2">
    <source>
        <dbReference type="Proteomes" id="UP000220127"/>
    </source>
</evidence>
<dbReference type="InterPro" id="IPR031707">
    <property type="entry name" value="AbiGii_2"/>
</dbReference>
<protein>
    <submittedName>
        <fullName evidence="1">Abortive phage resistance protein</fullName>
    </submittedName>
</protein>
<dbReference type="Pfam" id="PF16873">
    <property type="entry name" value="AbiGii_2"/>
    <property type="match status" value="1"/>
</dbReference>
<organism evidence="1 2">
    <name type="scientific">Bacillus thuringiensis</name>
    <dbReference type="NCBI Taxonomy" id="1428"/>
    <lineage>
        <taxon>Bacteria</taxon>
        <taxon>Bacillati</taxon>
        <taxon>Bacillota</taxon>
        <taxon>Bacilli</taxon>
        <taxon>Bacillales</taxon>
        <taxon>Bacillaceae</taxon>
        <taxon>Bacillus</taxon>
        <taxon>Bacillus cereus group</taxon>
    </lineage>
</organism>
<gene>
    <name evidence="1" type="ORF">CON01_25140</name>
</gene>
<dbReference type="RefSeq" id="WP_097877711.1">
    <property type="nucleotide sequence ID" value="NZ_NVMD01000029.1"/>
</dbReference>
<sequence>MFANFKKAFKRDESNNKNIPKAILDAMSDNLPNGLVYAQIDKEYCKVVPEKGDVTFKFDKLKIKVPKHIKLTTVDELSEFLYRTQQELVTNTDSIIINGEEIEMSEYIQSPYKEIDPDSYKFTITPASFGDPVPLKIEYAEAGIKKEFLIARQPLADMNKSLFKSVNSDVLELKFTIDEEQKNLKFNVNLDIKKAYTVLEVIEAFKVYIAFIDGEIKIDGIRLNSVPNEKEKAAASAALEYWEMVQTVSEKLKVQFKPNEGDDDKNAEWIAKLYRSFVENKSYKQRSGTTTFVTKSKEDLVGNELLLDQGPMALQYALSEEVNVYGANIQLYSAKALLNCKVQSVIPVEDRVEEYEFKVIPATDEGIYKAARHFSTEEDLNETFKDMGEALEELSQAKEL</sequence>
<name>A0A9X6TWF6_BACTU</name>
<dbReference type="Proteomes" id="UP000220127">
    <property type="component" value="Unassembled WGS sequence"/>
</dbReference>
<dbReference type="EMBL" id="NVMD01000029">
    <property type="protein sequence ID" value="PED11820.1"/>
    <property type="molecule type" value="Genomic_DNA"/>
</dbReference>
<reference evidence="1 2" key="1">
    <citation type="submission" date="2017-09" db="EMBL/GenBank/DDBJ databases">
        <title>Large-scale bioinformatics analysis of Bacillus genomes uncovers conserved roles of natural products in bacterial physiology.</title>
        <authorList>
            <consortium name="Agbiome Team Llc"/>
            <person name="Bleich R.M."/>
            <person name="Grubbs K.J."/>
            <person name="Santa Maria K.C."/>
            <person name="Allen S.E."/>
            <person name="Farag S."/>
            <person name="Shank E.A."/>
            <person name="Bowers A."/>
        </authorList>
    </citation>
    <scope>NUCLEOTIDE SEQUENCE [LARGE SCALE GENOMIC DNA]</scope>
    <source>
        <strain evidence="1 2">AFS094940</strain>
    </source>
</reference>
<evidence type="ECO:0000313" key="1">
    <source>
        <dbReference type="EMBL" id="PED11820.1"/>
    </source>
</evidence>